<evidence type="ECO:0000256" key="1">
    <source>
        <dbReference type="ARBA" id="ARBA00022452"/>
    </source>
</evidence>
<proteinExistence type="predicted"/>
<dbReference type="PANTHER" id="PTHR34597:SF3">
    <property type="entry name" value="OUTER MEMBRANE TRANSPORTER CDIB"/>
    <property type="match status" value="1"/>
</dbReference>
<dbReference type="Proteomes" id="UP000321378">
    <property type="component" value="Chromosome"/>
</dbReference>
<evidence type="ECO:0000256" key="3">
    <source>
        <dbReference type="ARBA" id="ARBA00023237"/>
    </source>
</evidence>
<dbReference type="EMBL" id="AP019840">
    <property type="protein sequence ID" value="BBM51495.1"/>
    <property type="molecule type" value="Genomic_DNA"/>
</dbReference>
<dbReference type="InterPro" id="IPR027282">
    <property type="entry name" value="TPS"/>
</dbReference>
<dbReference type="InterPro" id="IPR005565">
    <property type="entry name" value="Hemolysn_activator_HlyB_C"/>
</dbReference>
<organism evidence="9 10">
    <name type="scientific">Leptotrichia trevisanii</name>
    <dbReference type="NCBI Taxonomy" id="109328"/>
    <lineage>
        <taxon>Bacteria</taxon>
        <taxon>Fusobacteriati</taxon>
        <taxon>Fusobacteriota</taxon>
        <taxon>Fusobacteriia</taxon>
        <taxon>Fusobacteriales</taxon>
        <taxon>Leptotrichiaceae</taxon>
        <taxon>Leptotrichia</taxon>
    </lineage>
</organism>
<feature type="domain" description="Haemolysin activator HlyB C-terminal" evidence="6">
    <location>
        <begin position="211"/>
        <end position="548"/>
    </location>
</feature>
<dbReference type="GO" id="GO:0046819">
    <property type="term" value="P:protein secretion by the type V secretion system"/>
    <property type="evidence" value="ECO:0007669"/>
    <property type="project" value="TreeGrafter"/>
</dbReference>
<evidence type="ECO:0000256" key="4">
    <source>
        <dbReference type="SAM" id="Coils"/>
    </source>
</evidence>
<dbReference type="PANTHER" id="PTHR34597">
    <property type="entry name" value="SLR1661 PROTEIN"/>
    <property type="match status" value="1"/>
</dbReference>
<sequence>MKKLLVLAGLILAINNVSFSKGNILKNELPKSEKEFFENGGQSDENENENLNENVNANNQNENGEAPKFLIRHIYLRNTTKSEKPLVNPKKIKNIIQSYENKELDISDLRELVKKLNEEYVKKGYVTTKIFLEPNQNISDGIVKLVALEGKIEDIVVDEDTVKDRRKEFFAFTNEKNKVLNISHIDNGIDNLNRVESVNAKLNIVPGEKQGYSRVIVETEKKKPIRFNLGYDDTQKDKQRYRIGLEYDNLFGMNDNIYASYKGDIDKLRKSKKDNDDYAKSYSFGYSFPFKSWSFRFSYDNSEDNNTIIGNTSNYKMREKSKQYGVNTSKLMYRNADTKIYLNFGLDVKRNRTYLEGQRLNTQDRNMTVANVGISGLNKLFNGLTSYGLTYSQGVNGFKANRDKPYNAGTFLTPSRYADENKYEFKKVNLYTSYYKPFYFKNQGITTRFSVNGQYTNDALFSTEKFSIGSFDTAKGFPASVSGDIGFNTKFEVSYILPAERDSKIGEFLYKIRPYVEYDYGKVRNNYDEHGNKNGRIATLSSYAAGVRYYGEILTLDFGIAKPDKGKGEVNADKSRGYISVGASF</sequence>
<evidence type="ECO:0000256" key="2">
    <source>
        <dbReference type="ARBA" id="ARBA00022692"/>
    </source>
</evidence>
<feature type="domain" description="ShlB POTRA" evidence="8">
    <location>
        <begin position="151"/>
        <end position="206"/>
    </location>
</feature>
<evidence type="ECO:0000259" key="7">
    <source>
        <dbReference type="Pfam" id="PF08479"/>
    </source>
</evidence>
<evidence type="ECO:0000313" key="9">
    <source>
        <dbReference type="EMBL" id="BBM51495.1"/>
    </source>
</evidence>
<accession>A0A510KNT8</accession>
<feature type="region of interest" description="Disordered" evidence="5">
    <location>
        <begin position="35"/>
        <end position="63"/>
    </location>
</feature>
<dbReference type="GO" id="GO:0008320">
    <property type="term" value="F:protein transmembrane transporter activity"/>
    <property type="evidence" value="ECO:0007669"/>
    <property type="project" value="TreeGrafter"/>
</dbReference>
<dbReference type="GO" id="GO:0098046">
    <property type="term" value="C:type V protein secretion system complex"/>
    <property type="evidence" value="ECO:0007669"/>
    <property type="project" value="TreeGrafter"/>
</dbReference>
<dbReference type="Gene3D" id="2.40.160.50">
    <property type="entry name" value="membrane protein fhac: a member of the omp85/tpsb transporter family"/>
    <property type="match status" value="1"/>
</dbReference>
<evidence type="ECO:0000259" key="8">
    <source>
        <dbReference type="Pfam" id="PF17287"/>
    </source>
</evidence>
<reference evidence="9 10" key="1">
    <citation type="submission" date="2019-07" db="EMBL/GenBank/DDBJ databases">
        <title>Complete Genome Sequence of Leptotrichia trevisanii Strain JMUB3935.</title>
        <authorList>
            <person name="Watanabe S."/>
            <person name="Cui L."/>
        </authorList>
    </citation>
    <scope>NUCLEOTIDE SEQUENCE [LARGE SCALE GENOMIC DNA]</scope>
    <source>
        <strain evidence="9 10">JMUB3935</strain>
    </source>
</reference>
<evidence type="ECO:0000256" key="5">
    <source>
        <dbReference type="SAM" id="MobiDB-lite"/>
    </source>
</evidence>
<dbReference type="InterPro" id="IPR035251">
    <property type="entry name" value="ShlB_POTRA"/>
</dbReference>
<dbReference type="InterPro" id="IPR013686">
    <property type="entry name" value="Polypept-transport_assoc_ShlB"/>
</dbReference>
<dbReference type="AlphaFoldDB" id="A0A510KNT8"/>
<keyword evidence="3" id="KW-0998">Cell outer membrane</keyword>
<dbReference type="PIRSF" id="PIRSF029745">
    <property type="entry name" value="FhaC"/>
    <property type="match status" value="1"/>
</dbReference>
<evidence type="ECO:0000313" key="10">
    <source>
        <dbReference type="Proteomes" id="UP000321378"/>
    </source>
</evidence>
<feature type="domain" description="Polypeptide-transport-associated ShlB-type" evidence="7">
    <location>
        <begin position="70"/>
        <end position="150"/>
    </location>
</feature>
<dbReference type="Pfam" id="PF08479">
    <property type="entry name" value="POTRA_2"/>
    <property type="match status" value="1"/>
</dbReference>
<keyword evidence="2" id="KW-0812">Transmembrane</keyword>
<name>A0A510KNT8_9FUSO</name>
<feature type="compositionally biased region" description="Low complexity" evidence="5">
    <location>
        <begin position="51"/>
        <end position="63"/>
    </location>
</feature>
<keyword evidence="1" id="KW-0472">Membrane</keyword>
<evidence type="ECO:0000259" key="6">
    <source>
        <dbReference type="Pfam" id="PF03865"/>
    </source>
</evidence>
<keyword evidence="4" id="KW-0175">Coiled coil</keyword>
<keyword evidence="1" id="KW-1134">Transmembrane beta strand</keyword>
<feature type="coiled-coil region" evidence="4">
    <location>
        <begin position="92"/>
        <end position="119"/>
    </location>
</feature>
<dbReference type="Gene3D" id="3.10.20.310">
    <property type="entry name" value="membrane protein fhac"/>
    <property type="match status" value="1"/>
</dbReference>
<dbReference type="Pfam" id="PF17287">
    <property type="entry name" value="POTRA_3"/>
    <property type="match status" value="1"/>
</dbReference>
<protein>
    <submittedName>
        <fullName evidence="9">Ilamentous hemagglutinin transporter protein FhaC</fullName>
    </submittedName>
</protein>
<dbReference type="Pfam" id="PF03865">
    <property type="entry name" value="ShlB"/>
    <property type="match status" value="1"/>
</dbReference>
<gene>
    <name evidence="9" type="primary">fhaC_1</name>
    <name evidence="9" type="ORF">JMUB3935_0462</name>
</gene>
<dbReference type="RefSeq" id="WP_146995979.1">
    <property type="nucleotide sequence ID" value="NZ_AP019840.1"/>
</dbReference>
<dbReference type="InterPro" id="IPR051544">
    <property type="entry name" value="TPS_OM_transporter"/>
</dbReference>